<dbReference type="PRINTS" id="PR00679">
    <property type="entry name" value="PROHIBITIN"/>
</dbReference>
<comment type="subcellular location">
    <subcellularLocation>
        <location evidence="2">Mitochondrion inner membrane</location>
    </subcellularLocation>
</comment>
<protein>
    <recommendedName>
        <fullName evidence="2">Prohibitin</fullName>
    </recommendedName>
</protein>
<dbReference type="Pfam" id="PF01145">
    <property type="entry name" value="Band_7"/>
    <property type="match status" value="1"/>
</dbReference>
<dbReference type="AlphaFoldDB" id="D7FVV6"/>
<evidence type="ECO:0000313" key="4">
    <source>
        <dbReference type="EMBL" id="CBJ25476.1"/>
    </source>
</evidence>
<dbReference type="OrthoDB" id="275637at2759"/>
<keyword evidence="5" id="KW-1185">Reference proteome</keyword>
<dbReference type="GO" id="GO:0007005">
    <property type="term" value="P:mitochondrion organization"/>
    <property type="evidence" value="ECO:0007669"/>
    <property type="project" value="TreeGrafter"/>
</dbReference>
<evidence type="ECO:0000313" key="5">
    <source>
        <dbReference type="Proteomes" id="UP000002630"/>
    </source>
</evidence>
<proteinExistence type="inferred from homology"/>
<keyword evidence="2" id="KW-0496">Mitochondrion</keyword>
<evidence type="ECO:0000259" key="3">
    <source>
        <dbReference type="SMART" id="SM00244"/>
    </source>
</evidence>
<dbReference type="Gene3D" id="3.30.479.30">
    <property type="entry name" value="Band 7 domain"/>
    <property type="match status" value="1"/>
</dbReference>
<dbReference type="InterPro" id="IPR000163">
    <property type="entry name" value="Prohibitin"/>
</dbReference>
<dbReference type="OMA" id="YEFRLVT"/>
<keyword evidence="2" id="KW-0999">Mitochondrion inner membrane</keyword>
<dbReference type="SUPFAM" id="SSF117892">
    <property type="entry name" value="Band 7/SPFH domain"/>
    <property type="match status" value="1"/>
</dbReference>
<dbReference type="FunFam" id="3.30.479.30:FF:000001">
    <property type="entry name" value="Prohibitin 2"/>
    <property type="match status" value="1"/>
</dbReference>
<feature type="domain" description="Band 7" evidence="3">
    <location>
        <begin position="25"/>
        <end position="186"/>
    </location>
</feature>
<accession>D7FVV6</accession>
<dbReference type="GO" id="GO:0005743">
    <property type="term" value="C:mitochondrial inner membrane"/>
    <property type="evidence" value="ECO:0007669"/>
    <property type="project" value="UniProtKB-SubCell"/>
</dbReference>
<dbReference type="SMART" id="SM00244">
    <property type="entry name" value="PHB"/>
    <property type="match status" value="1"/>
</dbReference>
<evidence type="ECO:0000256" key="2">
    <source>
        <dbReference type="RuleBase" id="RU366048"/>
    </source>
</evidence>
<name>D7FVV6_ECTSI</name>
<keyword evidence="2" id="KW-0472">Membrane</keyword>
<dbReference type="eggNOG" id="KOG3083">
    <property type="taxonomic scope" value="Eukaryota"/>
</dbReference>
<dbReference type="PANTHER" id="PTHR23222:SF0">
    <property type="entry name" value="PROHIBITIN 1"/>
    <property type="match status" value="1"/>
</dbReference>
<dbReference type="EMBL" id="FN649727">
    <property type="protein sequence ID" value="CBJ25476.1"/>
    <property type="molecule type" value="Genomic_DNA"/>
</dbReference>
<dbReference type="FunCoup" id="D7FVV6">
    <property type="interactions" value="386"/>
</dbReference>
<dbReference type="InParanoid" id="D7FVV6"/>
<dbReference type="CDD" id="cd03401">
    <property type="entry name" value="SPFH_prohibitin"/>
    <property type="match status" value="1"/>
</dbReference>
<dbReference type="InterPro" id="IPR001107">
    <property type="entry name" value="Band_7"/>
</dbReference>
<dbReference type="InterPro" id="IPR036013">
    <property type="entry name" value="Band_7/SPFH_dom_sf"/>
</dbReference>
<dbReference type="PANTHER" id="PTHR23222">
    <property type="entry name" value="PROHIBITIN"/>
    <property type="match status" value="1"/>
</dbReference>
<evidence type="ECO:0000256" key="1">
    <source>
        <dbReference type="ARBA" id="ARBA00009658"/>
    </source>
</evidence>
<gene>
    <name evidence="4" type="primary">Phb1</name>
    <name evidence="4" type="ORF">Esi_0003_0053</name>
</gene>
<reference evidence="4 5" key="1">
    <citation type="journal article" date="2010" name="Nature">
        <title>The Ectocarpus genome and the independent evolution of multicellularity in brown algae.</title>
        <authorList>
            <person name="Cock J.M."/>
            <person name="Sterck L."/>
            <person name="Rouze P."/>
            <person name="Scornet D."/>
            <person name="Allen A.E."/>
            <person name="Amoutzias G."/>
            <person name="Anthouard V."/>
            <person name="Artiguenave F."/>
            <person name="Aury J.M."/>
            <person name="Badger J.H."/>
            <person name="Beszteri B."/>
            <person name="Billiau K."/>
            <person name="Bonnet E."/>
            <person name="Bothwell J.H."/>
            <person name="Bowler C."/>
            <person name="Boyen C."/>
            <person name="Brownlee C."/>
            <person name="Carrano C.J."/>
            <person name="Charrier B."/>
            <person name="Cho G.Y."/>
            <person name="Coelho S.M."/>
            <person name="Collen J."/>
            <person name="Corre E."/>
            <person name="Da Silva C."/>
            <person name="Delage L."/>
            <person name="Delaroque N."/>
            <person name="Dittami S.M."/>
            <person name="Doulbeau S."/>
            <person name="Elias M."/>
            <person name="Farnham G."/>
            <person name="Gachon C.M."/>
            <person name="Gschloessl B."/>
            <person name="Heesch S."/>
            <person name="Jabbari K."/>
            <person name="Jubin C."/>
            <person name="Kawai H."/>
            <person name="Kimura K."/>
            <person name="Kloareg B."/>
            <person name="Kupper F.C."/>
            <person name="Lang D."/>
            <person name="Le Bail A."/>
            <person name="Leblanc C."/>
            <person name="Lerouge P."/>
            <person name="Lohr M."/>
            <person name="Lopez P.J."/>
            <person name="Martens C."/>
            <person name="Maumus F."/>
            <person name="Michel G."/>
            <person name="Miranda-Saavedra D."/>
            <person name="Morales J."/>
            <person name="Moreau H."/>
            <person name="Motomura T."/>
            <person name="Nagasato C."/>
            <person name="Napoli C.A."/>
            <person name="Nelson D.R."/>
            <person name="Nyvall-Collen P."/>
            <person name="Peters A.F."/>
            <person name="Pommier C."/>
            <person name="Potin P."/>
            <person name="Poulain J."/>
            <person name="Quesneville H."/>
            <person name="Read B."/>
            <person name="Rensing S.A."/>
            <person name="Ritter A."/>
            <person name="Rousvoal S."/>
            <person name="Samanta M."/>
            <person name="Samson G."/>
            <person name="Schroeder D.C."/>
            <person name="Segurens B."/>
            <person name="Strittmatter M."/>
            <person name="Tonon T."/>
            <person name="Tregear J.W."/>
            <person name="Valentin K."/>
            <person name="von Dassow P."/>
            <person name="Yamagishi T."/>
            <person name="Van de Peer Y."/>
            <person name="Wincker P."/>
        </authorList>
    </citation>
    <scope>NUCLEOTIDE SEQUENCE [LARGE SCALE GENOMIC DNA]</scope>
    <source>
        <strain evidence="5">Ec32 / CCAP1310/4</strain>
    </source>
</reference>
<comment type="similarity">
    <text evidence="1 2">Belongs to the prohibitin family.</text>
</comment>
<dbReference type="EMBL" id="FN648486">
    <property type="protein sequence ID" value="CBJ25476.1"/>
    <property type="molecule type" value="Genomic_DNA"/>
</dbReference>
<dbReference type="STRING" id="2880.D7FVV6"/>
<sequence length="274" mass="30103">MAEKLLQNVSRLGGVVAIAAATEMCLFNVDGGQRAVIFDRFQGVKEAVVGEGTHFMIPIVQKPIIIDVRARPRTINSITGTKDLQMANISLRVLSRPLESELPRIYQELGTDFDDRVLPSLGNEVLKAVVAKYNAEELLSKRESVSTRIRDELTHRAKQFHLIMDDVSITHLTFGHEFTKAIENKQVAQQEAERQVYVVALSDQERLAAIIRAEGEAEAAELISAALKESGIGLIEVRRIDTAKEIALTLATSRNITYLPTGGGSNMLLGLNTA</sequence>
<dbReference type="Proteomes" id="UP000002630">
    <property type="component" value="Linkage Group LG02"/>
</dbReference>
<organism evidence="4 5">
    <name type="scientific">Ectocarpus siliculosus</name>
    <name type="common">Brown alga</name>
    <name type="synonym">Conferva siliculosa</name>
    <dbReference type="NCBI Taxonomy" id="2880"/>
    <lineage>
        <taxon>Eukaryota</taxon>
        <taxon>Sar</taxon>
        <taxon>Stramenopiles</taxon>
        <taxon>Ochrophyta</taxon>
        <taxon>PX clade</taxon>
        <taxon>Phaeophyceae</taxon>
        <taxon>Ectocarpales</taxon>
        <taxon>Ectocarpaceae</taxon>
        <taxon>Ectocarpus</taxon>
    </lineage>
</organism>